<sequence>MVICRTWVTEITSQHPNNQFRKRTYVPPCTELEMNMVECIEAYGIPASHHMCQAYINDFGECVHHEMAMRRSQIMQRERVKQILKGKRKPSEVFGPKPDPNAYLPGPFNP</sequence>
<keyword evidence="6" id="KW-0679">Respiratory chain</keyword>
<name>A0A3S3SBX9_9ACAR</name>
<dbReference type="PANTHER" id="PTHR21268">
    <property type="entry name" value="NADH DEHYDROGENASE [UBIQUINONE] IRON-SULFUR PROTEIN 5"/>
    <property type="match status" value="1"/>
</dbReference>
<dbReference type="Pfam" id="PF10200">
    <property type="entry name" value="Ndufs5"/>
    <property type="match status" value="1"/>
</dbReference>
<evidence type="ECO:0000256" key="5">
    <source>
        <dbReference type="ARBA" id="ARBA00022448"/>
    </source>
</evidence>
<comment type="subcellular location">
    <subcellularLocation>
        <location evidence="3">Mitochondrion inner membrane</location>
        <topology evidence="3">Peripheral membrane protein</topology>
    </subcellularLocation>
    <subcellularLocation>
        <location evidence="2">Mitochondrion intermembrane space</location>
    </subcellularLocation>
</comment>
<dbReference type="EMBL" id="NCKU01001039">
    <property type="protein sequence ID" value="RWS13276.1"/>
    <property type="molecule type" value="Genomic_DNA"/>
</dbReference>
<evidence type="ECO:0000256" key="13">
    <source>
        <dbReference type="SAM" id="MobiDB-lite"/>
    </source>
</evidence>
<evidence type="ECO:0000313" key="14">
    <source>
        <dbReference type="EMBL" id="RWS13276.1"/>
    </source>
</evidence>
<evidence type="ECO:0000256" key="7">
    <source>
        <dbReference type="ARBA" id="ARBA00022792"/>
    </source>
</evidence>
<evidence type="ECO:0000256" key="6">
    <source>
        <dbReference type="ARBA" id="ARBA00022660"/>
    </source>
</evidence>
<evidence type="ECO:0000256" key="9">
    <source>
        <dbReference type="ARBA" id="ARBA00023128"/>
    </source>
</evidence>
<protein>
    <submittedName>
        <fullName evidence="14">Uncharacterized protein</fullName>
    </submittedName>
</protein>
<keyword evidence="10" id="KW-0472">Membrane</keyword>
<accession>A0A3S3SBX9</accession>
<feature type="disulfide bond" evidence="12">
    <location>
        <begin position="29"/>
        <end position="62"/>
    </location>
</feature>
<keyword evidence="8" id="KW-0249">Electron transport</keyword>
<dbReference type="OrthoDB" id="9992197at2759"/>
<evidence type="ECO:0000256" key="10">
    <source>
        <dbReference type="ARBA" id="ARBA00023136"/>
    </source>
</evidence>
<feature type="region of interest" description="Disordered" evidence="13">
    <location>
        <begin position="86"/>
        <end position="110"/>
    </location>
</feature>
<dbReference type="PROSITE" id="PS51808">
    <property type="entry name" value="CHCH"/>
    <property type="match status" value="1"/>
</dbReference>
<evidence type="ECO:0000313" key="15">
    <source>
        <dbReference type="Proteomes" id="UP000285301"/>
    </source>
</evidence>
<keyword evidence="7" id="KW-0999">Mitochondrion inner membrane</keyword>
<proteinExistence type="inferred from homology"/>
<gene>
    <name evidence="14" type="ORF">B4U79_10355</name>
</gene>
<dbReference type="AlphaFoldDB" id="A0A3S3SBX9"/>
<keyword evidence="11 12" id="KW-1015">Disulfide bond</keyword>
<dbReference type="InterPro" id="IPR019342">
    <property type="entry name" value="NADH_UbQ_OxRdtase_FeS-su5"/>
</dbReference>
<feature type="disulfide bond" evidence="12">
    <location>
        <begin position="39"/>
        <end position="52"/>
    </location>
</feature>
<organism evidence="14 15">
    <name type="scientific">Dinothrombium tinctorium</name>
    <dbReference type="NCBI Taxonomy" id="1965070"/>
    <lineage>
        <taxon>Eukaryota</taxon>
        <taxon>Metazoa</taxon>
        <taxon>Ecdysozoa</taxon>
        <taxon>Arthropoda</taxon>
        <taxon>Chelicerata</taxon>
        <taxon>Arachnida</taxon>
        <taxon>Acari</taxon>
        <taxon>Acariformes</taxon>
        <taxon>Trombidiformes</taxon>
        <taxon>Prostigmata</taxon>
        <taxon>Anystina</taxon>
        <taxon>Parasitengona</taxon>
        <taxon>Trombidioidea</taxon>
        <taxon>Trombidiidae</taxon>
        <taxon>Dinothrombium</taxon>
    </lineage>
</organism>
<dbReference type="STRING" id="1965070.A0A3S3SBX9"/>
<evidence type="ECO:0000256" key="8">
    <source>
        <dbReference type="ARBA" id="ARBA00022982"/>
    </source>
</evidence>
<dbReference type="GO" id="GO:0005758">
    <property type="term" value="C:mitochondrial intermembrane space"/>
    <property type="evidence" value="ECO:0007669"/>
    <property type="project" value="UniProtKB-SubCell"/>
</dbReference>
<comment type="similarity">
    <text evidence="4">Belongs to the complex I NDUFS5 subunit family.</text>
</comment>
<evidence type="ECO:0000256" key="4">
    <source>
        <dbReference type="ARBA" id="ARBA00007372"/>
    </source>
</evidence>
<dbReference type="PANTHER" id="PTHR21268:SF2">
    <property type="entry name" value="NADH DEHYDROGENASE [UBIQUINONE] IRON-SULFUR PROTEIN 5"/>
    <property type="match status" value="1"/>
</dbReference>
<dbReference type="GO" id="GO:0005743">
    <property type="term" value="C:mitochondrial inner membrane"/>
    <property type="evidence" value="ECO:0007669"/>
    <property type="project" value="UniProtKB-SubCell"/>
</dbReference>
<evidence type="ECO:0000256" key="12">
    <source>
        <dbReference type="PIRSR" id="PIRSR619342-50"/>
    </source>
</evidence>
<comment type="caution">
    <text evidence="14">The sequence shown here is derived from an EMBL/GenBank/DDBJ whole genome shotgun (WGS) entry which is preliminary data.</text>
</comment>
<reference evidence="14 15" key="1">
    <citation type="journal article" date="2018" name="Gigascience">
        <title>Genomes of trombidid mites reveal novel predicted allergens and laterally-transferred genes associated with secondary metabolism.</title>
        <authorList>
            <person name="Dong X."/>
            <person name="Chaisiri K."/>
            <person name="Xia D."/>
            <person name="Armstrong S.D."/>
            <person name="Fang Y."/>
            <person name="Donnelly M.J."/>
            <person name="Kadowaki T."/>
            <person name="McGarry J.W."/>
            <person name="Darby A.C."/>
            <person name="Makepeace B.L."/>
        </authorList>
    </citation>
    <scope>NUCLEOTIDE SEQUENCE [LARGE SCALE GENOMIC DNA]</scope>
    <source>
        <strain evidence="14">UoL-WK</strain>
    </source>
</reference>
<keyword evidence="15" id="KW-1185">Reference proteome</keyword>
<keyword evidence="9" id="KW-0496">Mitochondrion</keyword>
<evidence type="ECO:0000256" key="2">
    <source>
        <dbReference type="ARBA" id="ARBA00004569"/>
    </source>
</evidence>
<evidence type="ECO:0000256" key="1">
    <source>
        <dbReference type="ARBA" id="ARBA00003195"/>
    </source>
</evidence>
<keyword evidence="5" id="KW-0813">Transport</keyword>
<comment type="function">
    <text evidence="1">Accessory subunit of the mitochondrial membrane respiratory chain NADH dehydrogenase (Complex I), that is believed not to be involved in catalysis. Complex I functions in the transfer of electrons from NADH to the respiratory chain. The immediate electron acceptor for the enzyme is believed to be ubiquinone.</text>
</comment>
<evidence type="ECO:0000256" key="11">
    <source>
        <dbReference type="ARBA" id="ARBA00023157"/>
    </source>
</evidence>
<evidence type="ECO:0000256" key="3">
    <source>
        <dbReference type="ARBA" id="ARBA00004637"/>
    </source>
</evidence>
<dbReference type="Proteomes" id="UP000285301">
    <property type="component" value="Unassembled WGS sequence"/>
</dbReference>